<dbReference type="EMBL" id="SMOL01000753">
    <property type="protein sequence ID" value="KAB2599921.1"/>
    <property type="molecule type" value="Genomic_DNA"/>
</dbReference>
<keyword evidence="2" id="KW-0472">Membrane</keyword>
<evidence type="ECO:0000256" key="2">
    <source>
        <dbReference type="RuleBase" id="RU366048"/>
    </source>
</evidence>
<dbReference type="PRINTS" id="PR00679">
    <property type="entry name" value="PROHIBITIN"/>
</dbReference>
<gene>
    <name evidence="4" type="ORF">D8674_010192</name>
</gene>
<proteinExistence type="inferred from homology"/>
<evidence type="ECO:0000256" key="1">
    <source>
        <dbReference type="ARBA" id="ARBA00009658"/>
    </source>
</evidence>
<feature type="compositionally biased region" description="Low complexity" evidence="3">
    <location>
        <begin position="12"/>
        <end position="28"/>
    </location>
</feature>
<evidence type="ECO:0000313" key="4">
    <source>
        <dbReference type="EMBL" id="KAB2599921.1"/>
    </source>
</evidence>
<keyword evidence="5" id="KW-1185">Reference proteome</keyword>
<reference evidence="5" key="2">
    <citation type="submission" date="2019-10" db="EMBL/GenBank/DDBJ databases">
        <title>A de novo genome assembly of a pear dwarfing rootstock.</title>
        <authorList>
            <person name="Wang F."/>
            <person name="Wang J."/>
            <person name="Li S."/>
            <person name="Zhang Y."/>
            <person name="Fang M."/>
            <person name="Ma L."/>
            <person name="Zhao Y."/>
            <person name="Jiang S."/>
        </authorList>
    </citation>
    <scope>NUCLEOTIDE SEQUENCE [LARGE SCALE GENOMIC DNA]</scope>
</reference>
<comment type="subcellular location">
    <subcellularLocation>
        <location evidence="2">Mitochondrion inner membrane</location>
    </subcellularLocation>
</comment>
<dbReference type="AlphaFoldDB" id="A0A5N5FDI7"/>
<reference evidence="4 5" key="1">
    <citation type="submission" date="2019-09" db="EMBL/GenBank/DDBJ databases">
        <authorList>
            <person name="Ou C."/>
        </authorList>
    </citation>
    <scope>NUCLEOTIDE SEQUENCE [LARGE SCALE GENOMIC DNA]</scope>
    <source>
        <strain evidence="4">S2</strain>
        <tissue evidence="4">Leaf</tissue>
    </source>
</reference>
<reference evidence="4 5" key="3">
    <citation type="submission" date="2019-11" db="EMBL/GenBank/DDBJ databases">
        <title>A de novo genome assembly of a pear dwarfing rootstock.</title>
        <authorList>
            <person name="Wang F."/>
            <person name="Wang J."/>
            <person name="Li S."/>
            <person name="Zhang Y."/>
            <person name="Fang M."/>
            <person name="Ma L."/>
            <person name="Zhao Y."/>
            <person name="Jiang S."/>
        </authorList>
    </citation>
    <scope>NUCLEOTIDE SEQUENCE [LARGE SCALE GENOMIC DNA]</scope>
    <source>
        <strain evidence="4">S2</strain>
        <tissue evidence="4">Leaf</tissue>
    </source>
</reference>
<dbReference type="Proteomes" id="UP000327157">
    <property type="component" value="Chromosome 13"/>
</dbReference>
<dbReference type="OrthoDB" id="275637at2759"/>
<dbReference type="PANTHER" id="PTHR23222:SF0">
    <property type="entry name" value="PROHIBITIN 1"/>
    <property type="match status" value="1"/>
</dbReference>
<feature type="compositionally biased region" description="Polar residues" evidence="3">
    <location>
        <begin position="1"/>
        <end position="11"/>
    </location>
</feature>
<protein>
    <recommendedName>
        <fullName evidence="2">Prohibitin</fullName>
    </recommendedName>
</protein>
<sequence length="101" mass="10853">MGNNQVDMSFLTTSRTPPSTSTLVPPSSTSCFTPSTAANAPSSLTISTESSITLSLYVFDIRTRPHTLSSISSTKDLQMVNLTLRVLSHPEVARLPRSSKP</sequence>
<comment type="similarity">
    <text evidence="1 2">Belongs to the prohibitin family.</text>
</comment>
<evidence type="ECO:0000313" key="5">
    <source>
        <dbReference type="Proteomes" id="UP000327157"/>
    </source>
</evidence>
<dbReference type="InterPro" id="IPR000163">
    <property type="entry name" value="Prohibitin"/>
</dbReference>
<keyword evidence="2" id="KW-0999">Mitochondrion inner membrane</keyword>
<dbReference type="PANTHER" id="PTHR23222">
    <property type="entry name" value="PROHIBITIN"/>
    <property type="match status" value="1"/>
</dbReference>
<name>A0A5N5FDI7_9ROSA</name>
<accession>A0A5N5FDI7</accession>
<feature type="region of interest" description="Disordered" evidence="3">
    <location>
        <begin position="1"/>
        <end position="28"/>
    </location>
</feature>
<comment type="caution">
    <text evidence="4">The sequence shown here is derived from an EMBL/GenBank/DDBJ whole genome shotgun (WGS) entry which is preliminary data.</text>
</comment>
<organism evidence="4 5">
    <name type="scientific">Pyrus ussuriensis x Pyrus communis</name>
    <dbReference type="NCBI Taxonomy" id="2448454"/>
    <lineage>
        <taxon>Eukaryota</taxon>
        <taxon>Viridiplantae</taxon>
        <taxon>Streptophyta</taxon>
        <taxon>Embryophyta</taxon>
        <taxon>Tracheophyta</taxon>
        <taxon>Spermatophyta</taxon>
        <taxon>Magnoliopsida</taxon>
        <taxon>eudicotyledons</taxon>
        <taxon>Gunneridae</taxon>
        <taxon>Pentapetalae</taxon>
        <taxon>rosids</taxon>
        <taxon>fabids</taxon>
        <taxon>Rosales</taxon>
        <taxon>Rosaceae</taxon>
        <taxon>Amygdaloideae</taxon>
        <taxon>Maleae</taxon>
        <taxon>Pyrus</taxon>
    </lineage>
</organism>
<dbReference type="GO" id="GO:0007005">
    <property type="term" value="P:mitochondrion organization"/>
    <property type="evidence" value="ECO:0007669"/>
    <property type="project" value="TreeGrafter"/>
</dbReference>
<dbReference type="GO" id="GO:0005743">
    <property type="term" value="C:mitochondrial inner membrane"/>
    <property type="evidence" value="ECO:0007669"/>
    <property type="project" value="UniProtKB-SubCell"/>
</dbReference>
<keyword evidence="2" id="KW-0496">Mitochondrion</keyword>
<evidence type="ECO:0000256" key="3">
    <source>
        <dbReference type="SAM" id="MobiDB-lite"/>
    </source>
</evidence>